<dbReference type="GO" id="GO:0000779">
    <property type="term" value="C:condensed chromosome, centromeric region"/>
    <property type="evidence" value="ECO:0007669"/>
    <property type="project" value="TreeGrafter"/>
</dbReference>
<evidence type="ECO:0000313" key="3">
    <source>
        <dbReference type="Proteomes" id="UP000527355"/>
    </source>
</evidence>
<organism evidence="2 3">
    <name type="scientific">Myotis myotis</name>
    <name type="common">Greater mouse-eared bat</name>
    <name type="synonym">Vespertilio myotis</name>
    <dbReference type="NCBI Taxonomy" id="51298"/>
    <lineage>
        <taxon>Eukaryota</taxon>
        <taxon>Metazoa</taxon>
        <taxon>Chordata</taxon>
        <taxon>Craniata</taxon>
        <taxon>Vertebrata</taxon>
        <taxon>Euteleostomi</taxon>
        <taxon>Mammalia</taxon>
        <taxon>Eutheria</taxon>
        <taxon>Laurasiatheria</taxon>
        <taxon>Chiroptera</taxon>
        <taxon>Yangochiroptera</taxon>
        <taxon>Vespertilionidae</taxon>
        <taxon>Myotis</taxon>
    </lineage>
</organism>
<dbReference type="SUPFAM" id="SSF48371">
    <property type="entry name" value="ARM repeat"/>
    <property type="match status" value="1"/>
</dbReference>
<accession>A0A7J7S2B9</accession>
<protein>
    <submittedName>
        <fullName evidence="2">Non-SMC condensin II complex subunit D3</fullName>
    </submittedName>
</protein>
<dbReference type="InterPro" id="IPR016024">
    <property type="entry name" value="ARM-type_fold"/>
</dbReference>
<dbReference type="InterPro" id="IPR026971">
    <property type="entry name" value="CND1/NCAPD3"/>
</dbReference>
<dbReference type="Gene3D" id="1.25.10.10">
    <property type="entry name" value="Leucine-rich Repeat Variant"/>
    <property type="match status" value="1"/>
</dbReference>
<dbReference type="GO" id="GO:0007076">
    <property type="term" value="P:mitotic chromosome condensation"/>
    <property type="evidence" value="ECO:0007669"/>
    <property type="project" value="InterPro"/>
</dbReference>
<dbReference type="PANTHER" id="PTHR14222:SF1">
    <property type="entry name" value="CONDENSIN-2 COMPLEX SUBUNIT D3"/>
    <property type="match status" value="1"/>
</dbReference>
<proteinExistence type="predicted"/>
<dbReference type="EMBL" id="JABWUV010000020">
    <property type="protein sequence ID" value="KAF6282550.1"/>
    <property type="molecule type" value="Genomic_DNA"/>
</dbReference>
<sequence>MLNVILMLEVGEGSHHAPLAITSSVISSRNQAVQFISSLVDELKESIFPVLRILLQHICAKVVDKSEYRTYAAQSLVQLLSKLPCGEYATFIAWLYRYSRSSKIPHRVFTLDVALALLELPEREADHALSSEHQKFLNHKFLVQEIMFDRCLDKAPTVRSKALSSFAHCLELSANSTSESILEFLINSPTILGIESHPGTFLRNSSAFSCQKQTLNPGDSGVINTDSSGETIGSRGMSDFITTKCVITIIESKNLGFFLINSP</sequence>
<dbReference type="FunFam" id="1.25.10.10:FF:000319">
    <property type="entry name" value="Condensin-2 complex subunit D3"/>
    <property type="match status" value="1"/>
</dbReference>
<dbReference type="GO" id="GO:0010032">
    <property type="term" value="P:meiotic chromosome condensation"/>
    <property type="evidence" value="ECO:0007669"/>
    <property type="project" value="TreeGrafter"/>
</dbReference>
<dbReference type="PANTHER" id="PTHR14222">
    <property type="entry name" value="CONDENSIN"/>
    <property type="match status" value="1"/>
</dbReference>
<dbReference type="GO" id="GO:0000796">
    <property type="term" value="C:condensin complex"/>
    <property type="evidence" value="ECO:0007669"/>
    <property type="project" value="TreeGrafter"/>
</dbReference>
<gene>
    <name evidence="2" type="ORF">mMyoMyo1_013707</name>
</gene>
<reference evidence="2 3" key="1">
    <citation type="journal article" date="2020" name="Nature">
        <title>Six reference-quality genomes reveal evolution of bat adaptations.</title>
        <authorList>
            <person name="Jebb D."/>
            <person name="Huang Z."/>
            <person name="Pippel M."/>
            <person name="Hughes G.M."/>
            <person name="Lavrichenko K."/>
            <person name="Devanna P."/>
            <person name="Winkler S."/>
            <person name="Jermiin L.S."/>
            <person name="Skirmuntt E.C."/>
            <person name="Katzourakis A."/>
            <person name="Burkitt-Gray L."/>
            <person name="Ray D.A."/>
            <person name="Sullivan K.A.M."/>
            <person name="Roscito J.G."/>
            <person name="Kirilenko B.M."/>
            <person name="Davalos L.M."/>
            <person name="Corthals A.P."/>
            <person name="Power M.L."/>
            <person name="Jones G."/>
            <person name="Ransome R.D."/>
            <person name="Dechmann D.K.N."/>
            <person name="Locatelli A.G."/>
            <person name="Puechmaille S.J."/>
            <person name="Fedrigo O."/>
            <person name="Jarvis E.D."/>
            <person name="Hiller M."/>
            <person name="Vernes S.C."/>
            <person name="Myers E.W."/>
            <person name="Teeling E.C."/>
        </authorList>
    </citation>
    <scope>NUCLEOTIDE SEQUENCE [LARGE SCALE GENOMIC DNA]</scope>
    <source>
        <strain evidence="2">MMyoMyo1</strain>
        <tissue evidence="2">Flight muscle</tissue>
    </source>
</reference>
<dbReference type="Proteomes" id="UP000527355">
    <property type="component" value="Unassembled WGS sequence"/>
</dbReference>
<evidence type="ECO:0000256" key="1">
    <source>
        <dbReference type="ARBA" id="ARBA00023067"/>
    </source>
</evidence>
<comment type="caution">
    <text evidence="2">The sequence shown here is derived from an EMBL/GenBank/DDBJ whole genome shotgun (WGS) entry which is preliminary data.</text>
</comment>
<evidence type="ECO:0000313" key="2">
    <source>
        <dbReference type="EMBL" id="KAF6282550.1"/>
    </source>
</evidence>
<dbReference type="InterPro" id="IPR011989">
    <property type="entry name" value="ARM-like"/>
</dbReference>
<dbReference type="AlphaFoldDB" id="A0A7J7S2B9"/>
<name>A0A7J7S2B9_MYOMY</name>
<keyword evidence="1" id="KW-0226">DNA condensation</keyword>
<dbReference type="VEuPathDB" id="HostDB:GeneID_118678464"/>
<keyword evidence="3" id="KW-1185">Reference proteome</keyword>
<dbReference type="GO" id="GO:0042393">
    <property type="term" value="F:histone binding"/>
    <property type="evidence" value="ECO:0007669"/>
    <property type="project" value="TreeGrafter"/>
</dbReference>